<keyword evidence="4" id="KW-1185">Reference proteome</keyword>
<evidence type="ECO:0000259" key="2">
    <source>
        <dbReference type="PROSITE" id="PS50969"/>
    </source>
</evidence>
<dbReference type="Pfam" id="PF03031">
    <property type="entry name" value="NIF"/>
    <property type="match status" value="1"/>
</dbReference>
<dbReference type="STRING" id="71784.A0A1Y2B1U1"/>
<evidence type="ECO:0000256" key="1">
    <source>
        <dbReference type="SAM" id="MobiDB-lite"/>
    </source>
</evidence>
<dbReference type="EMBL" id="MCFC01000031">
    <property type="protein sequence ID" value="ORY28457.1"/>
    <property type="molecule type" value="Genomic_DNA"/>
</dbReference>
<evidence type="ECO:0000313" key="3">
    <source>
        <dbReference type="EMBL" id="ORY28457.1"/>
    </source>
</evidence>
<dbReference type="AlphaFoldDB" id="A0A1Y2B1U1"/>
<organism evidence="3 4">
    <name type="scientific">Naematelia encephala</name>
    <dbReference type="NCBI Taxonomy" id="71784"/>
    <lineage>
        <taxon>Eukaryota</taxon>
        <taxon>Fungi</taxon>
        <taxon>Dikarya</taxon>
        <taxon>Basidiomycota</taxon>
        <taxon>Agaricomycotina</taxon>
        <taxon>Tremellomycetes</taxon>
        <taxon>Tremellales</taxon>
        <taxon>Naemateliaceae</taxon>
        <taxon>Naematelia</taxon>
    </lineage>
</organism>
<dbReference type="GO" id="GO:0004722">
    <property type="term" value="F:protein serine/threonine phosphatase activity"/>
    <property type="evidence" value="ECO:0007669"/>
    <property type="project" value="TreeGrafter"/>
</dbReference>
<name>A0A1Y2B1U1_9TREE</name>
<protein>
    <submittedName>
        <fullName evidence="3">HAD-like domain-containing protein</fullName>
    </submittedName>
</protein>
<dbReference type="SUPFAM" id="SSF54236">
    <property type="entry name" value="Ubiquitin-like"/>
    <property type="match status" value="1"/>
</dbReference>
<feature type="compositionally biased region" description="Low complexity" evidence="1">
    <location>
        <begin position="42"/>
        <end position="54"/>
    </location>
</feature>
<dbReference type="GO" id="GO:0090364">
    <property type="term" value="P:regulation of proteasome assembly"/>
    <property type="evidence" value="ECO:0007669"/>
    <property type="project" value="InterPro"/>
</dbReference>
<dbReference type="PANTHER" id="PTHR48493">
    <property type="entry name" value="UBIQUITIN-LIKE DOMAIN-CONTAINING CTD PHOSPHATASE 1"/>
    <property type="match status" value="1"/>
</dbReference>
<dbReference type="PROSITE" id="PS50969">
    <property type="entry name" value="FCP1"/>
    <property type="match status" value="1"/>
</dbReference>
<dbReference type="SUPFAM" id="SSF56784">
    <property type="entry name" value="HAD-like"/>
    <property type="match status" value="1"/>
</dbReference>
<dbReference type="OrthoDB" id="1711508at2759"/>
<feature type="region of interest" description="Disordered" evidence="1">
    <location>
        <begin position="1"/>
        <end position="70"/>
    </location>
</feature>
<dbReference type="InterPro" id="IPR029071">
    <property type="entry name" value="Ubiquitin-like_domsf"/>
</dbReference>
<dbReference type="Proteomes" id="UP000193986">
    <property type="component" value="Unassembled WGS sequence"/>
</dbReference>
<evidence type="ECO:0000313" key="4">
    <source>
        <dbReference type="Proteomes" id="UP000193986"/>
    </source>
</evidence>
<feature type="domain" description="FCP1 homology" evidence="2">
    <location>
        <begin position="226"/>
        <end position="394"/>
    </location>
</feature>
<comment type="caution">
    <text evidence="3">The sequence shown here is derived from an EMBL/GenBank/DDBJ whole genome shotgun (WGS) entry which is preliminary data.</text>
</comment>
<dbReference type="Gene3D" id="3.10.20.90">
    <property type="entry name" value="Phosphatidylinositol 3-kinase Catalytic Subunit, Chain A, domain 1"/>
    <property type="match status" value="1"/>
</dbReference>
<accession>A0A1Y2B1U1</accession>
<dbReference type="InterPro" id="IPR023214">
    <property type="entry name" value="HAD_sf"/>
</dbReference>
<proteinExistence type="predicted"/>
<gene>
    <name evidence="3" type="ORF">BCR39DRAFT_534741</name>
</gene>
<dbReference type="InParanoid" id="A0A1Y2B1U1"/>
<dbReference type="InterPro" id="IPR036412">
    <property type="entry name" value="HAD-like_sf"/>
</dbReference>
<dbReference type="Gene3D" id="3.40.50.1000">
    <property type="entry name" value="HAD superfamily/HAD-like"/>
    <property type="match status" value="1"/>
</dbReference>
<dbReference type="SMART" id="SM00577">
    <property type="entry name" value="CPDc"/>
    <property type="match status" value="1"/>
</dbReference>
<feature type="compositionally biased region" description="Polar residues" evidence="1">
    <location>
        <begin position="32"/>
        <end position="41"/>
    </location>
</feature>
<dbReference type="InterPro" id="IPR051658">
    <property type="entry name" value="UBLCP1"/>
</dbReference>
<dbReference type="GO" id="GO:0005634">
    <property type="term" value="C:nucleus"/>
    <property type="evidence" value="ECO:0007669"/>
    <property type="project" value="TreeGrafter"/>
</dbReference>
<reference evidence="3 4" key="1">
    <citation type="submission" date="2016-07" db="EMBL/GenBank/DDBJ databases">
        <title>Pervasive Adenine N6-methylation of Active Genes in Fungi.</title>
        <authorList>
            <consortium name="DOE Joint Genome Institute"/>
            <person name="Mondo S.J."/>
            <person name="Dannebaum R.O."/>
            <person name="Kuo R.C."/>
            <person name="Labutti K."/>
            <person name="Haridas S."/>
            <person name="Kuo A."/>
            <person name="Salamov A."/>
            <person name="Ahrendt S.R."/>
            <person name="Lipzen A."/>
            <person name="Sullivan W."/>
            <person name="Andreopoulos W.B."/>
            <person name="Clum A."/>
            <person name="Lindquist E."/>
            <person name="Daum C."/>
            <person name="Ramamoorthy G.K."/>
            <person name="Gryganskyi A."/>
            <person name="Culley D."/>
            <person name="Magnuson J.K."/>
            <person name="James T.Y."/>
            <person name="O'Malley M.A."/>
            <person name="Stajich J.E."/>
            <person name="Spatafora J.W."/>
            <person name="Visel A."/>
            <person name="Grigoriev I.V."/>
        </authorList>
    </citation>
    <scope>NUCLEOTIDE SEQUENCE [LARGE SCALE GENOMIC DNA]</scope>
    <source>
        <strain evidence="3 4">68-887.2</strain>
    </source>
</reference>
<sequence>MTEPTPISPPTVVALPDVASSPSDPKKPRLTPPTTSTNLPVSSSDNAEASSSQSTEISPEQGGGGSVMTPVVVAEPLPDDEVEVTEEWWDLRMTWGGKVWEIRVGGNDMLYDFRAKLETLTAVPAASQKIIGLTKGKLSAELDSTRFGALGVKKGCKFTMIGTPEAQVFKDPSLVKLPEIFDDFDMQYPSHPTGKGGGILPADDPRNKRKVQEVIQSCPITVMNEPRPGKKLLVLDLDYTIVDTKPLLEGSLPAEECARPGLHEFLESVYEHYDIVVWSQTHWRWLESKLVELGMIGGTRNYRICFVSDRTTMFPIFSKRGGKIMKHEVKPLAYFWAKFPEWSQKNTIHIDDLARNFALNPGEGLKIRAFKSAGTLEGLQDRELLKLGPYVGLIRGWMTRLIS</sequence>
<dbReference type="InterPro" id="IPR004274">
    <property type="entry name" value="FCP1_dom"/>
</dbReference>
<dbReference type="PANTHER" id="PTHR48493:SF1">
    <property type="entry name" value="UBIQUITIN-LIKE DOMAIN-CONTAINING CTD PHOSPHATASE 1"/>
    <property type="match status" value="1"/>
</dbReference>